<name>L1KSW4_9ACTN</name>
<organism evidence="2 3">
    <name type="scientific">Streptomyces ipomoeae 91-03</name>
    <dbReference type="NCBI Taxonomy" id="698759"/>
    <lineage>
        <taxon>Bacteria</taxon>
        <taxon>Bacillati</taxon>
        <taxon>Actinomycetota</taxon>
        <taxon>Actinomycetes</taxon>
        <taxon>Kitasatosporales</taxon>
        <taxon>Streptomycetaceae</taxon>
        <taxon>Streptomyces</taxon>
    </lineage>
</organism>
<dbReference type="Proteomes" id="UP000010411">
    <property type="component" value="Unassembled WGS sequence"/>
</dbReference>
<keyword evidence="3" id="KW-1185">Reference proteome</keyword>
<evidence type="ECO:0000256" key="1">
    <source>
        <dbReference type="SAM" id="MobiDB-lite"/>
    </source>
</evidence>
<accession>L1KSW4</accession>
<evidence type="ECO:0000313" key="3">
    <source>
        <dbReference type="Proteomes" id="UP000010411"/>
    </source>
</evidence>
<dbReference type="RefSeq" id="WP_009325488.1">
    <property type="nucleotide sequence ID" value="NZ_AEJC01000420.1"/>
</dbReference>
<gene>
    <name evidence="2" type="ORF">STRIP9103_07801</name>
</gene>
<reference evidence="2 3" key="1">
    <citation type="submission" date="2012-11" db="EMBL/GenBank/DDBJ databases">
        <authorList>
            <person name="Huguet-Tapia J.C."/>
            <person name="Durkin A.S."/>
            <person name="Pettis G.S."/>
            <person name="Badger J.H."/>
        </authorList>
    </citation>
    <scope>NUCLEOTIDE SEQUENCE [LARGE SCALE GENOMIC DNA]</scope>
    <source>
        <strain evidence="2 3">91-03</strain>
    </source>
</reference>
<proteinExistence type="predicted"/>
<feature type="compositionally biased region" description="Basic and acidic residues" evidence="1">
    <location>
        <begin position="94"/>
        <end position="103"/>
    </location>
</feature>
<feature type="compositionally biased region" description="Basic and acidic residues" evidence="1">
    <location>
        <begin position="56"/>
        <end position="66"/>
    </location>
</feature>
<comment type="caution">
    <text evidence="2">The sequence shown here is derived from an EMBL/GenBank/DDBJ whole genome shotgun (WGS) entry which is preliminary data.</text>
</comment>
<dbReference type="AlphaFoldDB" id="L1KSW4"/>
<protein>
    <submittedName>
        <fullName evidence="2">Uncharacterized protein</fullName>
    </submittedName>
</protein>
<feature type="region of interest" description="Disordered" evidence="1">
    <location>
        <begin position="1"/>
        <end position="115"/>
    </location>
</feature>
<sequence>MSTGTGADNGSGEAPLSGHSDPRAPHRTPGGLQGLPRRTPGAPSAPRPGEEPTQALRDRESGKDGGGDDAEDTLRPEALARAMTAIHRGSMRARLADPDDTEGRPSTPVRGTGIG</sequence>
<dbReference type="EMBL" id="AEJC01000420">
    <property type="protein sequence ID" value="EKX63565.1"/>
    <property type="molecule type" value="Genomic_DNA"/>
</dbReference>
<dbReference type="PATRIC" id="fig|698759.3.peg.5766"/>
<evidence type="ECO:0000313" key="2">
    <source>
        <dbReference type="EMBL" id="EKX63565.1"/>
    </source>
</evidence>